<evidence type="ECO:0000256" key="1">
    <source>
        <dbReference type="ARBA" id="ARBA00022723"/>
    </source>
</evidence>
<dbReference type="AlphaFoldDB" id="A0A9Q0F2Z2"/>
<dbReference type="Proteomes" id="UP001141552">
    <property type="component" value="Unassembled WGS sequence"/>
</dbReference>
<evidence type="ECO:0000313" key="8">
    <source>
        <dbReference type="Proteomes" id="UP001141552"/>
    </source>
</evidence>
<comment type="caution">
    <text evidence="7">The sequence shown here is derived from an EMBL/GenBank/DDBJ whole genome shotgun (WGS) entry which is preliminary data.</text>
</comment>
<dbReference type="GO" id="GO:0003729">
    <property type="term" value="F:mRNA binding"/>
    <property type="evidence" value="ECO:0007669"/>
    <property type="project" value="InterPro"/>
</dbReference>
<proteinExistence type="predicted"/>
<dbReference type="EMBL" id="JAKUCV010007283">
    <property type="protein sequence ID" value="KAJ4824051.1"/>
    <property type="molecule type" value="Genomic_DNA"/>
</dbReference>
<feature type="non-terminal residue" evidence="7">
    <location>
        <position position="186"/>
    </location>
</feature>
<evidence type="ECO:0000256" key="4">
    <source>
        <dbReference type="ARBA" id="ARBA00022833"/>
    </source>
</evidence>
<reference evidence="7" key="2">
    <citation type="journal article" date="2023" name="Plants (Basel)">
        <title>Annotation of the Turnera subulata (Passifloraceae) Draft Genome Reveals the S-Locus Evolved after the Divergence of Turneroideae from Passifloroideae in a Stepwise Manner.</title>
        <authorList>
            <person name="Henning P.M."/>
            <person name="Roalson E.H."/>
            <person name="Mir W."/>
            <person name="McCubbin A.G."/>
            <person name="Shore J.S."/>
        </authorList>
    </citation>
    <scope>NUCLEOTIDE SEQUENCE</scope>
    <source>
        <strain evidence="7">F60SS</strain>
    </source>
</reference>
<organism evidence="7 8">
    <name type="scientific">Turnera subulata</name>
    <dbReference type="NCBI Taxonomy" id="218843"/>
    <lineage>
        <taxon>Eukaryota</taxon>
        <taxon>Viridiplantae</taxon>
        <taxon>Streptophyta</taxon>
        <taxon>Embryophyta</taxon>
        <taxon>Tracheophyta</taxon>
        <taxon>Spermatophyta</taxon>
        <taxon>Magnoliopsida</taxon>
        <taxon>eudicotyledons</taxon>
        <taxon>Gunneridae</taxon>
        <taxon>Pentapetalae</taxon>
        <taxon>rosids</taxon>
        <taxon>fabids</taxon>
        <taxon>Malpighiales</taxon>
        <taxon>Passifloraceae</taxon>
        <taxon>Turnera</taxon>
    </lineage>
</organism>
<evidence type="ECO:0000256" key="3">
    <source>
        <dbReference type="ARBA" id="ARBA00022771"/>
    </source>
</evidence>
<dbReference type="InterPro" id="IPR000571">
    <property type="entry name" value="Znf_CCCH"/>
</dbReference>
<name>A0A9Q0F2Z2_9ROSI</name>
<evidence type="ECO:0000256" key="2">
    <source>
        <dbReference type="ARBA" id="ARBA00022737"/>
    </source>
</evidence>
<dbReference type="PANTHER" id="PTHR12547">
    <property type="entry name" value="CCCH ZINC FINGER/TIS11-RELATED"/>
    <property type="match status" value="1"/>
</dbReference>
<sequence length="186" mass="20954">GSYLGCPDDFVAFECGVSKTAFAAEGIRKKGRRLSWKCTSKERSDRSCAANARKPVLAPYGDQCQFAHGIKELRPVIRHPRYKTEHKVYIRGRNKEEEEALELEVYKQGATKTELYNKWQETGACPYGDQCQFAHSIKELRPVIRHPRYKTEVCRMVLSGDTCPLWPPLPLPPCPHGPGEALGPPA</sequence>
<protein>
    <recommendedName>
        <fullName evidence="6">C3H1-type domain-containing protein</fullName>
    </recommendedName>
</protein>
<feature type="non-terminal residue" evidence="7">
    <location>
        <position position="1"/>
    </location>
</feature>
<dbReference type="InterPro" id="IPR045877">
    <property type="entry name" value="ZFP36-like"/>
</dbReference>
<keyword evidence="3 5" id="KW-0863">Zinc-finger</keyword>
<keyword evidence="1 5" id="KW-0479">Metal-binding</keyword>
<dbReference type="InterPro" id="IPR036855">
    <property type="entry name" value="Znf_CCCH_sf"/>
</dbReference>
<reference evidence="7" key="1">
    <citation type="submission" date="2022-02" db="EMBL/GenBank/DDBJ databases">
        <authorList>
            <person name="Henning P.M."/>
            <person name="McCubbin A.G."/>
            <person name="Shore J.S."/>
        </authorList>
    </citation>
    <scope>NUCLEOTIDE SEQUENCE</scope>
    <source>
        <strain evidence="7">F60SS</strain>
        <tissue evidence="7">Leaves</tissue>
    </source>
</reference>
<dbReference type="Pfam" id="PF00642">
    <property type="entry name" value="zf-CCCH"/>
    <property type="match status" value="1"/>
</dbReference>
<dbReference type="PROSITE" id="PS50103">
    <property type="entry name" value="ZF_C3H1"/>
    <property type="match status" value="1"/>
</dbReference>
<keyword evidence="2" id="KW-0677">Repeat</keyword>
<feature type="domain" description="C3H1-type" evidence="6">
    <location>
        <begin position="110"/>
        <end position="138"/>
    </location>
</feature>
<feature type="zinc finger region" description="C3H1-type" evidence="5">
    <location>
        <begin position="110"/>
        <end position="138"/>
    </location>
</feature>
<dbReference type="OrthoDB" id="410307at2759"/>
<keyword evidence="8" id="KW-1185">Reference proteome</keyword>
<evidence type="ECO:0000259" key="6">
    <source>
        <dbReference type="PROSITE" id="PS50103"/>
    </source>
</evidence>
<dbReference type="Gene3D" id="4.10.1000.10">
    <property type="entry name" value="Zinc finger, CCCH-type"/>
    <property type="match status" value="2"/>
</dbReference>
<dbReference type="SMART" id="SM00356">
    <property type="entry name" value="ZnF_C3H1"/>
    <property type="match status" value="2"/>
</dbReference>
<keyword evidence="4 5" id="KW-0862">Zinc</keyword>
<dbReference type="PANTHER" id="PTHR12547:SF162">
    <property type="entry name" value="ZINC FINGER CCCH DOMAIN-CONTAINING PROTEIN 15"/>
    <property type="match status" value="1"/>
</dbReference>
<evidence type="ECO:0000313" key="7">
    <source>
        <dbReference type="EMBL" id="KAJ4824051.1"/>
    </source>
</evidence>
<evidence type="ECO:0000256" key="5">
    <source>
        <dbReference type="PROSITE-ProRule" id="PRU00723"/>
    </source>
</evidence>
<dbReference type="SUPFAM" id="SSF90229">
    <property type="entry name" value="CCCH zinc finger"/>
    <property type="match status" value="1"/>
</dbReference>
<dbReference type="FunFam" id="4.10.1000.10:FF:000001">
    <property type="entry name" value="zinc finger CCCH domain-containing protein 15-like"/>
    <property type="match status" value="1"/>
</dbReference>
<dbReference type="GO" id="GO:0008270">
    <property type="term" value="F:zinc ion binding"/>
    <property type="evidence" value="ECO:0007669"/>
    <property type="project" value="UniProtKB-KW"/>
</dbReference>
<accession>A0A9Q0F2Z2</accession>
<gene>
    <name evidence="7" type="ORF">Tsubulata_049509</name>
</gene>